<dbReference type="EMBL" id="KN831779">
    <property type="protein sequence ID" value="KIM41804.1"/>
    <property type="molecule type" value="Genomic_DNA"/>
</dbReference>
<feature type="region of interest" description="Disordered" evidence="1">
    <location>
        <begin position="1"/>
        <end position="23"/>
    </location>
</feature>
<reference evidence="3" key="2">
    <citation type="submission" date="2015-01" db="EMBL/GenBank/DDBJ databases">
        <title>Evolutionary Origins and Diversification of the Mycorrhizal Mutualists.</title>
        <authorList>
            <consortium name="DOE Joint Genome Institute"/>
            <consortium name="Mycorrhizal Genomics Consortium"/>
            <person name="Kohler A."/>
            <person name="Kuo A."/>
            <person name="Nagy L.G."/>
            <person name="Floudas D."/>
            <person name="Copeland A."/>
            <person name="Barry K.W."/>
            <person name="Cichocki N."/>
            <person name="Veneault-Fourrey C."/>
            <person name="LaButti K."/>
            <person name="Lindquist E.A."/>
            <person name="Lipzen A."/>
            <person name="Lundell T."/>
            <person name="Morin E."/>
            <person name="Murat C."/>
            <person name="Riley R."/>
            <person name="Ohm R."/>
            <person name="Sun H."/>
            <person name="Tunlid A."/>
            <person name="Henrissat B."/>
            <person name="Grigoriev I.V."/>
            <person name="Hibbett D.S."/>
            <person name="Martin F."/>
        </authorList>
    </citation>
    <scope>NUCLEOTIDE SEQUENCE [LARGE SCALE GENOMIC DNA]</scope>
    <source>
        <strain evidence="3">h7</strain>
    </source>
</reference>
<sequence length="61" mass="6365">MRADASANAAPIMSRMRAPKEKKWSAEAAGAGILFNKAGVVGACGKPDADDEDDLDDSEKN</sequence>
<accession>A0A0C3CC34</accession>
<evidence type="ECO:0000256" key="1">
    <source>
        <dbReference type="SAM" id="MobiDB-lite"/>
    </source>
</evidence>
<gene>
    <name evidence="2" type="ORF">M413DRAFT_445021</name>
</gene>
<organism evidence="2 3">
    <name type="scientific">Hebeloma cylindrosporum</name>
    <dbReference type="NCBI Taxonomy" id="76867"/>
    <lineage>
        <taxon>Eukaryota</taxon>
        <taxon>Fungi</taxon>
        <taxon>Dikarya</taxon>
        <taxon>Basidiomycota</taxon>
        <taxon>Agaricomycotina</taxon>
        <taxon>Agaricomycetes</taxon>
        <taxon>Agaricomycetidae</taxon>
        <taxon>Agaricales</taxon>
        <taxon>Agaricineae</taxon>
        <taxon>Hymenogastraceae</taxon>
        <taxon>Hebeloma</taxon>
    </lineage>
</organism>
<dbReference type="HOGENOM" id="CLU_2922833_0_0_1"/>
<evidence type="ECO:0000313" key="3">
    <source>
        <dbReference type="Proteomes" id="UP000053424"/>
    </source>
</evidence>
<reference evidence="2 3" key="1">
    <citation type="submission" date="2014-04" db="EMBL/GenBank/DDBJ databases">
        <authorList>
            <consortium name="DOE Joint Genome Institute"/>
            <person name="Kuo A."/>
            <person name="Gay G."/>
            <person name="Dore J."/>
            <person name="Kohler A."/>
            <person name="Nagy L.G."/>
            <person name="Floudas D."/>
            <person name="Copeland A."/>
            <person name="Barry K.W."/>
            <person name="Cichocki N."/>
            <person name="Veneault-Fourrey C."/>
            <person name="LaButti K."/>
            <person name="Lindquist E.A."/>
            <person name="Lipzen A."/>
            <person name="Lundell T."/>
            <person name="Morin E."/>
            <person name="Murat C."/>
            <person name="Sun H."/>
            <person name="Tunlid A."/>
            <person name="Henrissat B."/>
            <person name="Grigoriev I.V."/>
            <person name="Hibbett D.S."/>
            <person name="Martin F."/>
            <person name="Nordberg H.P."/>
            <person name="Cantor M.N."/>
            <person name="Hua S.X."/>
        </authorList>
    </citation>
    <scope>NUCLEOTIDE SEQUENCE [LARGE SCALE GENOMIC DNA]</scope>
    <source>
        <strain evidence="3">h7</strain>
    </source>
</reference>
<feature type="compositionally biased region" description="Acidic residues" evidence="1">
    <location>
        <begin position="49"/>
        <end position="61"/>
    </location>
</feature>
<feature type="region of interest" description="Disordered" evidence="1">
    <location>
        <begin position="42"/>
        <end position="61"/>
    </location>
</feature>
<proteinExistence type="predicted"/>
<protein>
    <submittedName>
        <fullName evidence="2">Uncharacterized protein</fullName>
    </submittedName>
</protein>
<evidence type="ECO:0000313" key="2">
    <source>
        <dbReference type="EMBL" id="KIM41804.1"/>
    </source>
</evidence>
<keyword evidence="3" id="KW-1185">Reference proteome</keyword>
<name>A0A0C3CC34_HEBCY</name>
<dbReference type="Proteomes" id="UP000053424">
    <property type="component" value="Unassembled WGS sequence"/>
</dbReference>
<dbReference type="AlphaFoldDB" id="A0A0C3CC34"/>